<evidence type="ECO:0000313" key="2">
    <source>
        <dbReference type="Proteomes" id="UP000250321"/>
    </source>
</evidence>
<proteinExistence type="predicted"/>
<name>A0A314YHH3_PRUYE</name>
<protein>
    <submittedName>
        <fullName evidence="1">Uncharacterized protein</fullName>
    </submittedName>
</protein>
<dbReference type="Proteomes" id="UP000250321">
    <property type="component" value="Unassembled WGS sequence"/>
</dbReference>
<dbReference type="EMBL" id="PJQY01000906">
    <property type="protein sequence ID" value="PQQ07002.1"/>
    <property type="molecule type" value="Genomic_DNA"/>
</dbReference>
<sequence>MARVAHAVFKTRAACSAAISIQFLKVGPLTQALKLKHQELESECYRLRELLLEKGLSSDNVGYILEAAKG</sequence>
<reference evidence="1 2" key="1">
    <citation type="submission" date="2018-02" db="EMBL/GenBank/DDBJ databases">
        <title>Draft genome of wild Prunus yedoensis var. nudiflora.</title>
        <authorList>
            <person name="Baek S."/>
            <person name="Kim J.-H."/>
            <person name="Choi K."/>
            <person name="Kim G.-B."/>
            <person name="Cho A."/>
            <person name="Jang H."/>
            <person name="Shin C.-H."/>
            <person name="Yu H.-J."/>
            <person name="Mun J.-H."/>
        </authorList>
    </citation>
    <scope>NUCLEOTIDE SEQUENCE [LARGE SCALE GENOMIC DNA]</scope>
    <source>
        <strain evidence="2">cv. Jeju island</strain>
        <tissue evidence="1">Leaf</tissue>
    </source>
</reference>
<organism evidence="1 2">
    <name type="scientific">Prunus yedoensis var. nudiflora</name>
    <dbReference type="NCBI Taxonomy" id="2094558"/>
    <lineage>
        <taxon>Eukaryota</taxon>
        <taxon>Viridiplantae</taxon>
        <taxon>Streptophyta</taxon>
        <taxon>Embryophyta</taxon>
        <taxon>Tracheophyta</taxon>
        <taxon>Spermatophyta</taxon>
        <taxon>Magnoliopsida</taxon>
        <taxon>eudicotyledons</taxon>
        <taxon>Gunneridae</taxon>
        <taxon>Pentapetalae</taxon>
        <taxon>rosids</taxon>
        <taxon>fabids</taxon>
        <taxon>Rosales</taxon>
        <taxon>Rosaceae</taxon>
        <taxon>Amygdaloideae</taxon>
        <taxon>Amygdaleae</taxon>
        <taxon>Prunus</taxon>
    </lineage>
</organism>
<accession>A0A314YHH3</accession>
<evidence type="ECO:0000313" key="1">
    <source>
        <dbReference type="EMBL" id="PQQ07002.1"/>
    </source>
</evidence>
<keyword evidence="2" id="KW-1185">Reference proteome</keyword>
<comment type="caution">
    <text evidence="1">The sequence shown here is derived from an EMBL/GenBank/DDBJ whole genome shotgun (WGS) entry which is preliminary data.</text>
</comment>
<gene>
    <name evidence="1" type="ORF">Pyn_21781</name>
</gene>
<dbReference type="AlphaFoldDB" id="A0A314YHH3"/>